<dbReference type="AlphaFoldDB" id="A0A9D2ZRU2"/>
<feature type="compositionally biased region" description="Acidic residues" evidence="1">
    <location>
        <begin position="78"/>
        <end position="101"/>
    </location>
</feature>
<feature type="compositionally biased region" description="Low complexity" evidence="1">
    <location>
        <begin position="239"/>
        <end position="250"/>
    </location>
</feature>
<organism evidence="3 4">
    <name type="scientific">Candidatus Corynebacterium intestinavium</name>
    <dbReference type="NCBI Taxonomy" id="2838531"/>
    <lineage>
        <taxon>Bacteria</taxon>
        <taxon>Bacillati</taxon>
        <taxon>Actinomycetota</taxon>
        <taxon>Actinomycetes</taxon>
        <taxon>Mycobacteriales</taxon>
        <taxon>Corynebacteriaceae</taxon>
        <taxon>Corynebacterium</taxon>
    </lineage>
</organism>
<reference evidence="3" key="2">
    <citation type="submission" date="2021-04" db="EMBL/GenBank/DDBJ databases">
        <authorList>
            <person name="Gilroy R."/>
        </authorList>
    </citation>
    <scope>NUCLEOTIDE SEQUENCE</scope>
    <source>
        <strain evidence="3">5925</strain>
    </source>
</reference>
<feature type="transmembrane region" description="Helical" evidence="2">
    <location>
        <begin position="122"/>
        <end position="144"/>
    </location>
</feature>
<dbReference type="EMBL" id="DWUR01000157">
    <property type="protein sequence ID" value="HJD50213.1"/>
    <property type="molecule type" value="Genomic_DNA"/>
</dbReference>
<evidence type="ECO:0000313" key="4">
    <source>
        <dbReference type="Proteomes" id="UP000823907"/>
    </source>
</evidence>
<sequence>MTTPGNSERDVARSSTPATDAEMSEATTDGATPAPHEPTENTPQDSAQGGVDTDPNNDTSVERENTNADTAASPVADDSPEATDEDGTEAEQGPEELDEDDRSWRENLASDMKSPLGKLPTWGWMAIILTVAVVAAIAFGILFMGKAKTTAEANESLTGTITPSRPAATTTSKYERDPNAGAPNAGYVDPGYVDPGYYEPAPEPEETSTEPSEETTSKAPSSKRKPSSSTPKPPAQGDNGNTEPKPNPGTGNNGGNEGVLPDPGDVIDQLTGEEDSGTGGNRGGGNNGGAETGNGGRN</sequence>
<evidence type="ECO:0000256" key="1">
    <source>
        <dbReference type="SAM" id="MobiDB-lite"/>
    </source>
</evidence>
<evidence type="ECO:0000313" key="3">
    <source>
        <dbReference type="EMBL" id="HJD50213.1"/>
    </source>
</evidence>
<name>A0A9D2ZRU2_9CORY</name>
<gene>
    <name evidence="3" type="ORF">H9907_09045</name>
</gene>
<evidence type="ECO:0000256" key="2">
    <source>
        <dbReference type="SAM" id="Phobius"/>
    </source>
</evidence>
<keyword evidence="2" id="KW-1133">Transmembrane helix</keyword>
<protein>
    <submittedName>
        <fullName evidence="3">Uncharacterized protein</fullName>
    </submittedName>
</protein>
<feature type="compositionally biased region" description="Polar residues" evidence="1">
    <location>
        <begin position="153"/>
        <end position="172"/>
    </location>
</feature>
<reference evidence="3" key="1">
    <citation type="journal article" date="2021" name="PeerJ">
        <title>Extensive microbial diversity within the chicken gut microbiome revealed by metagenomics and culture.</title>
        <authorList>
            <person name="Gilroy R."/>
            <person name="Ravi A."/>
            <person name="Getino M."/>
            <person name="Pursley I."/>
            <person name="Horton D.L."/>
            <person name="Alikhan N.F."/>
            <person name="Baker D."/>
            <person name="Gharbi K."/>
            <person name="Hall N."/>
            <person name="Watson M."/>
            <person name="Adriaenssens E.M."/>
            <person name="Foster-Nyarko E."/>
            <person name="Jarju S."/>
            <person name="Secka A."/>
            <person name="Antonio M."/>
            <person name="Oren A."/>
            <person name="Chaudhuri R.R."/>
            <person name="La Ragione R."/>
            <person name="Hildebrand F."/>
            <person name="Pallen M.J."/>
        </authorList>
    </citation>
    <scope>NUCLEOTIDE SEQUENCE</scope>
    <source>
        <strain evidence="3">5925</strain>
    </source>
</reference>
<keyword evidence="2" id="KW-0472">Membrane</keyword>
<comment type="caution">
    <text evidence="3">The sequence shown here is derived from an EMBL/GenBank/DDBJ whole genome shotgun (WGS) entry which is preliminary data.</text>
</comment>
<proteinExistence type="predicted"/>
<keyword evidence="2" id="KW-0812">Transmembrane</keyword>
<feature type="compositionally biased region" description="Acidic residues" evidence="1">
    <location>
        <begin position="202"/>
        <end position="213"/>
    </location>
</feature>
<accession>A0A9D2ZRU2</accession>
<dbReference type="Proteomes" id="UP000823907">
    <property type="component" value="Unassembled WGS sequence"/>
</dbReference>
<feature type="region of interest" description="Disordered" evidence="1">
    <location>
        <begin position="1"/>
        <end position="118"/>
    </location>
</feature>
<feature type="compositionally biased region" description="Gly residues" evidence="1">
    <location>
        <begin position="277"/>
        <end position="298"/>
    </location>
</feature>
<feature type="region of interest" description="Disordered" evidence="1">
    <location>
        <begin position="153"/>
        <end position="298"/>
    </location>
</feature>